<dbReference type="InterPro" id="IPR036291">
    <property type="entry name" value="NAD(P)-bd_dom_sf"/>
</dbReference>
<dbReference type="PRINTS" id="PR00081">
    <property type="entry name" value="GDHRDH"/>
</dbReference>
<dbReference type="InterPro" id="IPR020904">
    <property type="entry name" value="Sc_DH/Rdtase_CS"/>
</dbReference>
<evidence type="ECO:0000256" key="1">
    <source>
        <dbReference type="ARBA" id="ARBA00006484"/>
    </source>
</evidence>
<protein>
    <submittedName>
        <fullName evidence="3">Unannotated protein</fullName>
    </submittedName>
</protein>
<dbReference type="Pfam" id="PF13561">
    <property type="entry name" value="adh_short_C2"/>
    <property type="match status" value="1"/>
</dbReference>
<sequence>MREKSFATKGDAVIVTGAAGGIGAATVENLVKQGIFVFAVDKNSEALSKILATIDPKGVLTQAIAADVTSEKDCQSVCDAAKSKGIRVKGLVNNAAVGAFNMSVESTSFEDWQRIISINLTSLYLMAKYALPLIRSAGGGAVVNISSIHAYATSTGVAPYAAAKGGVLALTKTMALDLAPDNIRVVCIIPGATDTPMLRQHAEREGKTLAELGFPSSENAIGRIAQPEEVADVIAFALSRGASFITGSSLIPDGGILAKF</sequence>
<dbReference type="PANTHER" id="PTHR24321">
    <property type="entry name" value="DEHYDROGENASES, SHORT CHAIN"/>
    <property type="match status" value="1"/>
</dbReference>
<dbReference type="GO" id="GO:0016491">
    <property type="term" value="F:oxidoreductase activity"/>
    <property type="evidence" value="ECO:0007669"/>
    <property type="project" value="UniProtKB-KW"/>
</dbReference>
<dbReference type="InterPro" id="IPR002347">
    <property type="entry name" value="SDR_fam"/>
</dbReference>
<organism evidence="3">
    <name type="scientific">freshwater metagenome</name>
    <dbReference type="NCBI Taxonomy" id="449393"/>
    <lineage>
        <taxon>unclassified sequences</taxon>
        <taxon>metagenomes</taxon>
        <taxon>ecological metagenomes</taxon>
    </lineage>
</organism>
<dbReference type="SUPFAM" id="SSF51735">
    <property type="entry name" value="NAD(P)-binding Rossmann-fold domains"/>
    <property type="match status" value="1"/>
</dbReference>
<keyword evidence="2" id="KW-0560">Oxidoreductase</keyword>
<dbReference type="PROSITE" id="PS00061">
    <property type="entry name" value="ADH_SHORT"/>
    <property type="match status" value="1"/>
</dbReference>
<dbReference type="CDD" id="cd05233">
    <property type="entry name" value="SDR_c"/>
    <property type="match status" value="1"/>
</dbReference>
<evidence type="ECO:0000256" key="2">
    <source>
        <dbReference type="ARBA" id="ARBA00023002"/>
    </source>
</evidence>
<evidence type="ECO:0000313" key="3">
    <source>
        <dbReference type="EMBL" id="CAB4340108.1"/>
    </source>
</evidence>
<comment type="similarity">
    <text evidence="1">Belongs to the short-chain dehydrogenases/reductases (SDR) family.</text>
</comment>
<dbReference type="FunFam" id="3.40.50.720:FF:000084">
    <property type="entry name" value="Short-chain dehydrogenase reductase"/>
    <property type="match status" value="1"/>
</dbReference>
<accession>A0A6J5ZFI4</accession>
<dbReference type="AlphaFoldDB" id="A0A6J5ZFI4"/>
<dbReference type="PANTHER" id="PTHR24321:SF8">
    <property type="entry name" value="ESTRADIOL 17-BETA-DEHYDROGENASE 8-RELATED"/>
    <property type="match status" value="1"/>
</dbReference>
<dbReference type="PRINTS" id="PR00080">
    <property type="entry name" value="SDRFAMILY"/>
</dbReference>
<gene>
    <name evidence="3" type="ORF">UFOPK3820_00889</name>
</gene>
<proteinExistence type="inferred from homology"/>
<name>A0A6J5ZFI4_9ZZZZ</name>
<dbReference type="EMBL" id="CAESAB010000034">
    <property type="protein sequence ID" value="CAB4340108.1"/>
    <property type="molecule type" value="Genomic_DNA"/>
</dbReference>
<reference evidence="3" key="1">
    <citation type="submission" date="2020-05" db="EMBL/GenBank/DDBJ databases">
        <authorList>
            <person name="Chiriac C."/>
            <person name="Salcher M."/>
            <person name="Ghai R."/>
            <person name="Kavagutti S V."/>
        </authorList>
    </citation>
    <scope>NUCLEOTIDE SEQUENCE</scope>
</reference>
<dbReference type="Gene3D" id="3.40.50.720">
    <property type="entry name" value="NAD(P)-binding Rossmann-like Domain"/>
    <property type="match status" value="1"/>
</dbReference>